<comment type="caution">
    <text evidence="8">The sequence shown here is derived from an EMBL/GenBank/DDBJ whole genome shotgun (WGS) entry which is preliminary data.</text>
</comment>
<keyword evidence="3" id="KW-0813">Transport</keyword>
<dbReference type="Pfam" id="PF00496">
    <property type="entry name" value="SBP_bac_5"/>
    <property type="match status" value="1"/>
</dbReference>
<reference evidence="8 9" key="1">
    <citation type="journal article" date="2013" name="Gut Pathog.">
        <title>Draft genome of Ochrobactrum intermedium strain M86 isolated from non-ulcer dyspeptic individual from India.</title>
        <authorList>
            <person name="Kulkarni G."/>
            <person name="Dhotre D."/>
            <person name="Dharne M."/>
            <person name="Shetty S."/>
            <person name="Chowdhury S."/>
            <person name="Misra V."/>
            <person name="Misra S."/>
            <person name="Patole M."/>
            <person name="Shouche Y."/>
        </authorList>
    </citation>
    <scope>NUCLEOTIDE SEQUENCE [LARGE SCALE GENOMIC DNA]</scope>
    <source>
        <strain evidence="8 9">M86</strain>
    </source>
</reference>
<proteinExistence type="inferred from homology"/>
<evidence type="ECO:0000313" key="8">
    <source>
        <dbReference type="EMBL" id="ELT50549.1"/>
    </source>
</evidence>
<evidence type="ECO:0000256" key="6">
    <source>
        <dbReference type="SAM" id="MobiDB-lite"/>
    </source>
</evidence>
<feature type="compositionally biased region" description="Basic and acidic residues" evidence="6">
    <location>
        <begin position="239"/>
        <end position="250"/>
    </location>
</feature>
<dbReference type="GO" id="GO:0030288">
    <property type="term" value="C:outer membrane-bounded periplasmic space"/>
    <property type="evidence" value="ECO:0007669"/>
    <property type="project" value="TreeGrafter"/>
</dbReference>
<dbReference type="PANTHER" id="PTHR30290">
    <property type="entry name" value="PERIPLASMIC BINDING COMPONENT OF ABC TRANSPORTER"/>
    <property type="match status" value="1"/>
</dbReference>
<evidence type="ECO:0000256" key="2">
    <source>
        <dbReference type="ARBA" id="ARBA00005695"/>
    </source>
</evidence>
<comment type="similarity">
    <text evidence="2">Belongs to the bacterial solute-binding protein 5 family.</text>
</comment>
<dbReference type="SUPFAM" id="SSF53850">
    <property type="entry name" value="Periplasmic binding protein-like II"/>
    <property type="match status" value="1"/>
</dbReference>
<dbReference type="EMBL" id="AOGE01000010">
    <property type="protein sequence ID" value="ELT50549.1"/>
    <property type="molecule type" value="Genomic_DNA"/>
</dbReference>
<dbReference type="GO" id="GO:0042938">
    <property type="term" value="P:dipeptide transport"/>
    <property type="evidence" value="ECO:0007669"/>
    <property type="project" value="TreeGrafter"/>
</dbReference>
<evidence type="ECO:0000256" key="4">
    <source>
        <dbReference type="ARBA" id="ARBA00022729"/>
    </source>
</evidence>
<sequence length="267" mass="29831">MPCHCRAEPGRHCGDEEGSGCRNAAQGRLNLSFLAYNTQQKPFDDVRVRKALNMAVNKAAIIDAVYLGSAVPSVNPLPPSVWGYNKNVKDDAYDPEQSRKMLDEAGVKDLKMKIWAMPVQRPYMPNARRAAELIQSDFAKVGVTAEIVTYDWGRISQAFAGQGPRWRRHAWLDRRHCRSRQLPRRASELQGHRQRQSRQLVRSGFREAHSGGQADDGSGRAHQALRTGAGRVQGTGAVADDRPSDRRAADQQEGPGFPHRSLWRLSL</sequence>
<organism evidence="8 9">
    <name type="scientific">Brucella intermedia M86</name>
    <dbReference type="NCBI Taxonomy" id="1234597"/>
    <lineage>
        <taxon>Bacteria</taxon>
        <taxon>Pseudomonadati</taxon>
        <taxon>Pseudomonadota</taxon>
        <taxon>Alphaproteobacteria</taxon>
        <taxon>Hyphomicrobiales</taxon>
        <taxon>Brucellaceae</taxon>
        <taxon>Brucella/Ochrobactrum group</taxon>
        <taxon>Brucella</taxon>
    </lineage>
</organism>
<feature type="region of interest" description="Disordered" evidence="6">
    <location>
        <begin position="184"/>
        <end position="260"/>
    </location>
</feature>
<dbReference type="Proteomes" id="UP000011971">
    <property type="component" value="Unassembled WGS sequence"/>
</dbReference>
<dbReference type="Gene3D" id="3.10.105.10">
    <property type="entry name" value="Dipeptide-binding Protein, Domain 3"/>
    <property type="match status" value="1"/>
</dbReference>
<dbReference type="PANTHER" id="PTHR30290:SF38">
    <property type="entry name" value="D,D-DIPEPTIDE-BINDING PERIPLASMIC PROTEIN DDPA-RELATED"/>
    <property type="match status" value="1"/>
</dbReference>
<dbReference type="InterPro" id="IPR039424">
    <property type="entry name" value="SBP_5"/>
</dbReference>
<accession>M5K0Z4</accession>
<evidence type="ECO:0000313" key="9">
    <source>
        <dbReference type="Proteomes" id="UP000011971"/>
    </source>
</evidence>
<dbReference type="AlphaFoldDB" id="M5K0Z4"/>
<evidence type="ECO:0000256" key="5">
    <source>
        <dbReference type="ARBA" id="ARBA00022764"/>
    </source>
</evidence>
<evidence type="ECO:0000259" key="7">
    <source>
        <dbReference type="Pfam" id="PF00496"/>
    </source>
</evidence>
<keyword evidence="5" id="KW-0574">Periplasm</keyword>
<gene>
    <name evidence="8" type="ORF">D584_04493</name>
</gene>
<protein>
    <submittedName>
        <fullName evidence="8">Extracellular solute-binding protein</fullName>
    </submittedName>
</protein>
<evidence type="ECO:0000256" key="3">
    <source>
        <dbReference type="ARBA" id="ARBA00022448"/>
    </source>
</evidence>
<name>M5K0Z4_9HYPH</name>
<evidence type="ECO:0000256" key="1">
    <source>
        <dbReference type="ARBA" id="ARBA00004418"/>
    </source>
</evidence>
<comment type="subcellular location">
    <subcellularLocation>
        <location evidence="1">Periplasm</location>
    </subcellularLocation>
</comment>
<dbReference type="GO" id="GO:1904680">
    <property type="term" value="F:peptide transmembrane transporter activity"/>
    <property type="evidence" value="ECO:0007669"/>
    <property type="project" value="TreeGrafter"/>
</dbReference>
<keyword evidence="4" id="KW-0732">Signal</keyword>
<dbReference type="InterPro" id="IPR000914">
    <property type="entry name" value="SBP_5_dom"/>
</dbReference>
<feature type="domain" description="Solute-binding protein family 5" evidence="7">
    <location>
        <begin position="27"/>
        <end position="154"/>
    </location>
</feature>